<dbReference type="OrthoDB" id="10268090at2759"/>
<protein>
    <submittedName>
        <fullName evidence="1">Uncharacterized protein</fullName>
    </submittedName>
</protein>
<dbReference type="GeneID" id="29769926"/>
<dbReference type="Proteomes" id="UP000001529">
    <property type="component" value="Unassembled WGS sequence"/>
</dbReference>
<dbReference type="EMBL" id="KE139608">
    <property type="protein sequence ID" value="EPT24458.1"/>
    <property type="molecule type" value="Genomic_DNA"/>
</dbReference>
<keyword evidence="2" id="KW-1185">Reference proteome</keyword>
<sequence length="134" mass="14461">CPRDKQSHLLHNMACFLSFVADISYKYGQEAAARGVKLVSFCGIDSLPSDLAVALIQREALRRRKMPCHEIKTAVTDCFGGFSGSAVVGLGQLFEEGAVFDPFFLVKYAAASPPSHVTLNCGLLTLRGVSNLSH</sequence>
<dbReference type="VEuPathDB" id="ToxoDB:TGME49_326300"/>
<proteinExistence type="predicted"/>
<feature type="non-terminal residue" evidence="1">
    <location>
        <position position="1"/>
    </location>
</feature>
<name>S8EU07_TOXGM</name>
<dbReference type="AlphaFoldDB" id="S8EU07"/>
<feature type="non-terminal residue" evidence="1">
    <location>
        <position position="134"/>
    </location>
</feature>
<evidence type="ECO:0000313" key="2">
    <source>
        <dbReference type="Proteomes" id="UP000001529"/>
    </source>
</evidence>
<dbReference type="RefSeq" id="XP_018634698.1">
    <property type="nucleotide sequence ID" value="XM_018783088.1"/>
</dbReference>
<evidence type="ECO:0000313" key="1">
    <source>
        <dbReference type="EMBL" id="EPT24458.1"/>
    </source>
</evidence>
<gene>
    <name evidence="1" type="ORF">TGME49_326300</name>
</gene>
<reference evidence="1" key="1">
    <citation type="submission" date="2013-04" db="EMBL/GenBank/DDBJ databases">
        <authorList>
            <person name="Sibley D."/>
            <person name="Venepally P."/>
            <person name="Karamycheva S."/>
            <person name="Hadjithomas M."/>
            <person name="Khan A."/>
            <person name="Brunk B."/>
            <person name="Roos D."/>
            <person name="Caler E."/>
            <person name="Lorenzi H."/>
        </authorList>
    </citation>
    <scope>NUCLEOTIDE SEQUENCE</scope>
    <source>
        <strain evidence="1">ME49</strain>
    </source>
</reference>
<organism evidence="1 2">
    <name type="scientific">Toxoplasma gondii (strain ATCC 50611 / Me49)</name>
    <dbReference type="NCBI Taxonomy" id="508771"/>
    <lineage>
        <taxon>Eukaryota</taxon>
        <taxon>Sar</taxon>
        <taxon>Alveolata</taxon>
        <taxon>Apicomplexa</taxon>
        <taxon>Conoidasida</taxon>
        <taxon>Coccidia</taxon>
        <taxon>Eucoccidiorida</taxon>
        <taxon>Eimeriorina</taxon>
        <taxon>Sarcocystidae</taxon>
        <taxon>Toxoplasma</taxon>
    </lineage>
</organism>
<accession>S8EU07</accession>